<accession>A0A8J2S9M5</accession>
<evidence type="ECO:0000256" key="2">
    <source>
        <dbReference type="ARBA" id="ARBA00022723"/>
    </source>
</evidence>
<dbReference type="AlphaFoldDB" id="A0A8J2S9M5"/>
<dbReference type="SMART" id="SM01336">
    <property type="entry name" value="zf-PARP"/>
    <property type="match status" value="1"/>
</dbReference>
<dbReference type="GO" id="GO:0008270">
    <property type="term" value="F:zinc ion binding"/>
    <property type="evidence" value="ECO:0007669"/>
    <property type="project" value="UniProtKB-KW"/>
</dbReference>
<evidence type="ECO:0000256" key="5">
    <source>
        <dbReference type="ARBA" id="ARBA00023242"/>
    </source>
</evidence>
<proteinExistence type="predicted"/>
<gene>
    <name evidence="7" type="ORF">PECAL_2P06350</name>
</gene>
<dbReference type="Proteomes" id="UP000789595">
    <property type="component" value="Unassembled WGS sequence"/>
</dbReference>
<dbReference type="PROSITE" id="PS50064">
    <property type="entry name" value="ZF_PARP_2"/>
    <property type="match status" value="1"/>
</dbReference>
<dbReference type="SUPFAM" id="SSF57716">
    <property type="entry name" value="Glucocorticoid receptor-like (DNA-binding domain)"/>
    <property type="match status" value="1"/>
</dbReference>
<dbReference type="Gene3D" id="3.30.1740.10">
    <property type="entry name" value="Zinc finger, PARP-type"/>
    <property type="match status" value="1"/>
</dbReference>
<evidence type="ECO:0000256" key="4">
    <source>
        <dbReference type="ARBA" id="ARBA00022833"/>
    </source>
</evidence>
<comment type="caution">
    <text evidence="7">The sequence shown here is derived from an EMBL/GenBank/DDBJ whole genome shotgun (WGS) entry which is preliminary data.</text>
</comment>
<comment type="subcellular location">
    <subcellularLocation>
        <location evidence="1">Nucleus</location>
    </subcellularLocation>
</comment>
<reference evidence="7" key="1">
    <citation type="submission" date="2021-11" db="EMBL/GenBank/DDBJ databases">
        <authorList>
            <consortium name="Genoscope - CEA"/>
            <person name="William W."/>
        </authorList>
    </citation>
    <scope>NUCLEOTIDE SEQUENCE</scope>
</reference>
<dbReference type="GO" id="GO:0005634">
    <property type="term" value="C:nucleus"/>
    <property type="evidence" value="ECO:0007669"/>
    <property type="project" value="UniProtKB-SubCell"/>
</dbReference>
<name>A0A8J2S9M5_9STRA</name>
<sequence>GNAFRKISALAAPVAIPKQQGLTRQQALGRLGGKCAGSIGENKFAVEVAADGRSRCQLRTCKVPLKIGELRLGKRPPSLRHGQNKKCTWYHPECAMVAFAACSKKSRVVERVEDIDYGFESLSAKDQQRIRKAIANRPVDKSVVQRKPSSKPRKCHKVPIVHAIDTDTSCASSLDERVGRLTDDEDVDEKPSGSISMLRAAGSFVMSPSNPPPAPTEVAEELASFAFGGSLDFNEAMSSEMQDEPFYRDAFYRSPSRLEEALSAPLPPSPPGQYSLLRPQLNDGTVDWPQVPLDQLVDVAITGPLALVACDDDVETVSGDVDVDFADP</sequence>
<evidence type="ECO:0000256" key="1">
    <source>
        <dbReference type="ARBA" id="ARBA00004123"/>
    </source>
</evidence>
<dbReference type="InterPro" id="IPR001510">
    <property type="entry name" value="Znf_PARP"/>
</dbReference>
<dbReference type="InterPro" id="IPR036957">
    <property type="entry name" value="Znf_PARP_sf"/>
</dbReference>
<evidence type="ECO:0000313" key="7">
    <source>
        <dbReference type="EMBL" id="CAH0367603.1"/>
    </source>
</evidence>
<feature type="domain" description="PARP-type" evidence="6">
    <location>
        <begin position="44"/>
        <end position="138"/>
    </location>
</feature>
<keyword evidence="8" id="KW-1185">Reference proteome</keyword>
<dbReference type="GO" id="GO:0003677">
    <property type="term" value="F:DNA binding"/>
    <property type="evidence" value="ECO:0007669"/>
    <property type="project" value="InterPro"/>
</dbReference>
<evidence type="ECO:0000259" key="6">
    <source>
        <dbReference type="PROSITE" id="PS50064"/>
    </source>
</evidence>
<keyword evidence="3" id="KW-0863">Zinc-finger</keyword>
<dbReference type="EMBL" id="CAKKNE010000002">
    <property type="protein sequence ID" value="CAH0367603.1"/>
    <property type="molecule type" value="Genomic_DNA"/>
</dbReference>
<protein>
    <recommendedName>
        <fullName evidence="6">PARP-type domain-containing protein</fullName>
    </recommendedName>
</protein>
<organism evidence="7 8">
    <name type="scientific">Pelagomonas calceolata</name>
    <dbReference type="NCBI Taxonomy" id="35677"/>
    <lineage>
        <taxon>Eukaryota</taxon>
        <taxon>Sar</taxon>
        <taxon>Stramenopiles</taxon>
        <taxon>Ochrophyta</taxon>
        <taxon>Pelagophyceae</taxon>
        <taxon>Pelagomonadales</taxon>
        <taxon>Pelagomonadaceae</taxon>
        <taxon>Pelagomonas</taxon>
    </lineage>
</organism>
<dbReference type="Pfam" id="PF00645">
    <property type="entry name" value="zf-PARP"/>
    <property type="match status" value="1"/>
</dbReference>
<keyword evidence="4" id="KW-0862">Zinc</keyword>
<keyword evidence="5" id="KW-0539">Nucleus</keyword>
<evidence type="ECO:0000313" key="8">
    <source>
        <dbReference type="Proteomes" id="UP000789595"/>
    </source>
</evidence>
<evidence type="ECO:0000256" key="3">
    <source>
        <dbReference type="ARBA" id="ARBA00022771"/>
    </source>
</evidence>
<feature type="non-terminal residue" evidence="7">
    <location>
        <position position="1"/>
    </location>
</feature>
<keyword evidence="2" id="KW-0479">Metal-binding</keyword>